<organism evidence="1 2">
    <name type="scientific">Xylanibacter ruminicola</name>
    <name type="common">Prevotella ruminicola</name>
    <dbReference type="NCBI Taxonomy" id="839"/>
    <lineage>
        <taxon>Bacteria</taxon>
        <taxon>Pseudomonadati</taxon>
        <taxon>Bacteroidota</taxon>
        <taxon>Bacteroidia</taxon>
        <taxon>Bacteroidales</taxon>
        <taxon>Prevotellaceae</taxon>
        <taxon>Xylanibacter</taxon>
    </lineage>
</organism>
<protein>
    <recommendedName>
        <fullName evidence="3">Lipoprotein</fullName>
    </recommendedName>
</protein>
<dbReference type="RefSeq" id="WP_175456326.1">
    <property type="nucleotide sequence ID" value="NZ_FNRF01000002.1"/>
</dbReference>
<dbReference type="AlphaFoldDB" id="A0A1H4B7B7"/>
<sequence>MSKKETIKFIVQMIASIATAIVTALGATSCVAA</sequence>
<evidence type="ECO:0000313" key="2">
    <source>
        <dbReference type="Proteomes" id="UP000182257"/>
    </source>
</evidence>
<dbReference type="Pfam" id="PF20096">
    <property type="entry name" value="DUF6486"/>
    <property type="match status" value="1"/>
</dbReference>
<gene>
    <name evidence="1" type="ORF">SAMN05216462_1546</name>
</gene>
<reference evidence="1 2" key="1">
    <citation type="submission" date="2016-10" db="EMBL/GenBank/DDBJ databases">
        <authorList>
            <person name="de Groot N.N."/>
        </authorList>
    </citation>
    <scope>NUCLEOTIDE SEQUENCE [LARGE SCALE GENOMIC DNA]</scope>
    <source>
        <strain evidence="1 2">D31d</strain>
    </source>
</reference>
<dbReference type="InterPro" id="IPR045505">
    <property type="entry name" value="DUF6486"/>
</dbReference>
<dbReference type="NCBIfam" id="NF033879">
    <property type="entry name" value="smalltalk"/>
    <property type="match status" value="1"/>
</dbReference>
<name>A0A1H4B7B7_XYLRU</name>
<dbReference type="EMBL" id="FNRF01000002">
    <property type="protein sequence ID" value="SEA43848.1"/>
    <property type="molecule type" value="Genomic_DNA"/>
</dbReference>
<evidence type="ECO:0008006" key="3">
    <source>
        <dbReference type="Google" id="ProtNLM"/>
    </source>
</evidence>
<proteinExistence type="predicted"/>
<dbReference type="Proteomes" id="UP000182257">
    <property type="component" value="Unassembled WGS sequence"/>
</dbReference>
<dbReference type="PROSITE" id="PS51257">
    <property type="entry name" value="PROKAR_LIPOPROTEIN"/>
    <property type="match status" value="1"/>
</dbReference>
<evidence type="ECO:0000313" key="1">
    <source>
        <dbReference type="EMBL" id="SEA43848.1"/>
    </source>
</evidence>
<accession>A0A1H4B7B7</accession>